<dbReference type="EMBL" id="JADIKI010000022">
    <property type="protein sequence ID" value="MFK2854805.1"/>
    <property type="molecule type" value="Genomic_DNA"/>
</dbReference>
<dbReference type="CDD" id="cd14797">
    <property type="entry name" value="DUF302"/>
    <property type="match status" value="1"/>
</dbReference>
<dbReference type="PANTHER" id="PTHR38342">
    <property type="entry name" value="SLR5037 PROTEIN"/>
    <property type="match status" value="1"/>
</dbReference>
<proteinExistence type="predicted"/>
<dbReference type="RefSeq" id="WP_380009983.1">
    <property type="nucleotide sequence ID" value="NZ_JADIKI010000022.1"/>
</dbReference>
<dbReference type="Pfam" id="PF03625">
    <property type="entry name" value="DUF302"/>
    <property type="match status" value="1"/>
</dbReference>
<organism evidence="2 3">
    <name type="scientific">Dyella humi</name>
    <dbReference type="NCBI Taxonomy" id="1770547"/>
    <lineage>
        <taxon>Bacteria</taxon>
        <taxon>Pseudomonadati</taxon>
        <taxon>Pseudomonadota</taxon>
        <taxon>Gammaproteobacteria</taxon>
        <taxon>Lysobacterales</taxon>
        <taxon>Rhodanobacteraceae</taxon>
        <taxon>Dyella</taxon>
    </lineage>
</organism>
<evidence type="ECO:0000313" key="2">
    <source>
        <dbReference type="EMBL" id="MFK2854805.1"/>
    </source>
</evidence>
<dbReference type="PANTHER" id="PTHR38342:SF2">
    <property type="entry name" value="INNER MEMBRANE OR EXPORTED"/>
    <property type="match status" value="1"/>
</dbReference>
<dbReference type="SUPFAM" id="SSF103247">
    <property type="entry name" value="TT1751-like"/>
    <property type="match status" value="1"/>
</dbReference>
<dbReference type="InterPro" id="IPR035923">
    <property type="entry name" value="TT1751-like_sf"/>
</dbReference>
<dbReference type="InterPro" id="IPR005180">
    <property type="entry name" value="DUF302"/>
</dbReference>
<protein>
    <submittedName>
        <fullName evidence="2">DUF302 domain-containing protein</fullName>
    </submittedName>
</protein>
<evidence type="ECO:0000259" key="1">
    <source>
        <dbReference type="Pfam" id="PF03625"/>
    </source>
</evidence>
<keyword evidence="3" id="KW-1185">Reference proteome</keyword>
<reference evidence="2 3" key="1">
    <citation type="submission" date="2020-10" db="EMBL/GenBank/DDBJ databases">
        <title>Phylogeny of dyella-like bacteria.</title>
        <authorList>
            <person name="Fu J."/>
        </authorList>
    </citation>
    <scope>NUCLEOTIDE SEQUENCE [LARGE SCALE GENOMIC DNA]</scope>
    <source>
        <strain evidence="2 3">DHG40</strain>
    </source>
</reference>
<dbReference type="Proteomes" id="UP001620409">
    <property type="component" value="Unassembled WGS sequence"/>
</dbReference>
<gene>
    <name evidence="2" type="ORF">ISP18_09410</name>
</gene>
<evidence type="ECO:0000313" key="3">
    <source>
        <dbReference type="Proteomes" id="UP001620409"/>
    </source>
</evidence>
<sequence length="132" mass="14113">MTSSHNSGVLRLKSPFPFHDTVQRLRAAFADRGIKIFATIDQQAEAMAVGMSMPPTTLILFGNPASGTPLMLDNPAAGIDLPLKALVIESEPGHVEVVINAAKYVIERHALPHGLEANLLPAERLIANVLEG</sequence>
<dbReference type="Gene3D" id="3.30.310.70">
    <property type="entry name" value="TT1751-like domain"/>
    <property type="match status" value="1"/>
</dbReference>
<feature type="domain" description="DUF302" evidence="1">
    <location>
        <begin position="40"/>
        <end position="100"/>
    </location>
</feature>
<comment type="caution">
    <text evidence="2">The sequence shown here is derived from an EMBL/GenBank/DDBJ whole genome shotgun (WGS) entry which is preliminary data.</text>
</comment>
<name>A0ABW8IJL5_9GAMM</name>
<accession>A0ABW8IJL5</accession>